<dbReference type="RefSeq" id="WP_226375247.1">
    <property type="nucleotide sequence ID" value="NZ_AP023366.1"/>
</dbReference>
<name>A0A7I8DGN7_9BACL</name>
<dbReference type="SUPFAM" id="SSF53955">
    <property type="entry name" value="Lysozyme-like"/>
    <property type="match status" value="1"/>
</dbReference>
<dbReference type="KEGG" id="eff:skT53_30210"/>
<proteinExistence type="predicted"/>
<evidence type="ECO:0000313" key="3">
    <source>
        <dbReference type="Proteomes" id="UP000593802"/>
    </source>
</evidence>
<evidence type="ECO:0000259" key="1">
    <source>
        <dbReference type="Pfam" id="PF01464"/>
    </source>
</evidence>
<feature type="domain" description="Transglycosylase SLT" evidence="1">
    <location>
        <begin position="36"/>
        <end position="146"/>
    </location>
</feature>
<dbReference type="Proteomes" id="UP000593802">
    <property type="component" value="Chromosome"/>
</dbReference>
<organism evidence="2 3">
    <name type="scientific">Effusibacillus dendaii</name>
    <dbReference type="NCBI Taxonomy" id="2743772"/>
    <lineage>
        <taxon>Bacteria</taxon>
        <taxon>Bacillati</taxon>
        <taxon>Bacillota</taxon>
        <taxon>Bacilli</taxon>
        <taxon>Bacillales</taxon>
        <taxon>Alicyclobacillaceae</taxon>
        <taxon>Effusibacillus</taxon>
    </lineage>
</organism>
<dbReference type="CDD" id="cd16896">
    <property type="entry name" value="LT_Slt70-like"/>
    <property type="match status" value="1"/>
</dbReference>
<dbReference type="PANTHER" id="PTHR37423:SF2">
    <property type="entry name" value="MEMBRANE-BOUND LYTIC MUREIN TRANSGLYCOSYLASE C"/>
    <property type="match status" value="1"/>
</dbReference>
<dbReference type="InterPro" id="IPR008258">
    <property type="entry name" value="Transglycosylase_SLT_dom_1"/>
</dbReference>
<reference evidence="2 3" key="1">
    <citation type="submission" date="2020-08" db="EMBL/GenBank/DDBJ databases">
        <title>Complete Genome Sequence of Effusibacillus dendaii Strain skT53, Isolated from Farmland soil.</title>
        <authorList>
            <person name="Konishi T."/>
            <person name="Kawasaki H."/>
        </authorList>
    </citation>
    <scope>NUCLEOTIDE SEQUENCE [LARGE SCALE GENOMIC DNA]</scope>
    <source>
        <strain evidence="3">skT53</strain>
    </source>
</reference>
<dbReference type="Gene3D" id="1.10.530.10">
    <property type="match status" value="1"/>
</dbReference>
<dbReference type="Pfam" id="PF01464">
    <property type="entry name" value="SLT"/>
    <property type="match status" value="1"/>
</dbReference>
<accession>A0A7I8DGN7</accession>
<protein>
    <submittedName>
        <fullName evidence="2">Transglycosylase</fullName>
    </submittedName>
</protein>
<dbReference type="InterPro" id="IPR023346">
    <property type="entry name" value="Lysozyme-like_dom_sf"/>
</dbReference>
<evidence type="ECO:0000313" key="2">
    <source>
        <dbReference type="EMBL" id="BCJ88036.1"/>
    </source>
</evidence>
<dbReference type="PANTHER" id="PTHR37423">
    <property type="entry name" value="SOLUBLE LYTIC MUREIN TRANSGLYCOSYLASE-RELATED"/>
    <property type="match status" value="1"/>
</dbReference>
<dbReference type="AlphaFoldDB" id="A0A7I8DGN7"/>
<sequence length="181" mass="20771">MKKRYLLVAVILITLLTMLASKPILKWMYPLYHYDVIRENGLAYNVDPLLIAAIVHVESKFQETNVSRAGAVGLMQLMPDTAEWISQQSGILYQSQTDLAQPGVNIKLGSWYVAYLEKRFNGNRVAAIAAYNSGPNRVDNWLKSGTWDGTLEHLDQIPVGETRHYVQRVLYNYERYKEIYT</sequence>
<gene>
    <name evidence="2" type="ORF">skT53_30210</name>
</gene>
<dbReference type="EMBL" id="AP023366">
    <property type="protein sequence ID" value="BCJ88036.1"/>
    <property type="molecule type" value="Genomic_DNA"/>
</dbReference>
<keyword evidence="3" id="KW-1185">Reference proteome</keyword>